<organism evidence="5 7">
    <name type="scientific">Verticillium longisporum</name>
    <name type="common">Verticillium dahliae var. longisporum</name>
    <dbReference type="NCBI Taxonomy" id="100787"/>
    <lineage>
        <taxon>Eukaryota</taxon>
        <taxon>Fungi</taxon>
        <taxon>Dikarya</taxon>
        <taxon>Ascomycota</taxon>
        <taxon>Pezizomycotina</taxon>
        <taxon>Sordariomycetes</taxon>
        <taxon>Hypocreomycetidae</taxon>
        <taxon>Glomerellales</taxon>
        <taxon>Plectosphaerellaceae</taxon>
        <taxon>Verticillium</taxon>
    </lineage>
</organism>
<gene>
    <name evidence="4" type="ORF">BN1708_005962</name>
    <name evidence="5" type="ORF">BN1723_006500</name>
</gene>
<evidence type="ECO:0008006" key="8">
    <source>
        <dbReference type="Google" id="ProtNLM"/>
    </source>
</evidence>
<dbReference type="Pfam" id="PF00106">
    <property type="entry name" value="adh_short"/>
    <property type="match status" value="1"/>
</dbReference>
<dbReference type="PANTHER" id="PTHR44229:SF4">
    <property type="entry name" value="15-HYDROXYPROSTAGLANDIN DEHYDROGENASE [NAD(+)]"/>
    <property type="match status" value="1"/>
</dbReference>
<dbReference type="InterPro" id="IPR002347">
    <property type="entry name" value="SDR_fam"/>
</dbReference>
<proteinExistence type="inferred from homology"/>
<dbReference type="AlphaFoldDB" id="A0A0G4NFM6"/>
<keyword evidence="6" id="KW-1185">Reference proteome</keyword>
<evidence type="ECO:0000256" key="1">
    <source>
        <dbReference type="ARBA" id="ARBA00006484"/>
    </source>
</evidence>
<dbReference type="EMBL" id="CVQH01022416">
    <property type="protein sequence ID" value="CRK33010.1"/>
    <property type="molecule type" value="Genomic_DNA"/>
</dbReference>
<dbReference type="InterPro" id="IPR036291">
    <property type="entry name" value="NAD(P)-bd_dom_sf"/>
</dbReference>
<dbReference type="PRINTS" id="PR00081">
    <property type="entry name" value="GDHRDH"/>
</dbReference>
<sequence length="282" mass="30742">MMADKRVAIITGASSGMGEALLRDLASKGWHVAMADLNTNDTLSSELGRNASFHKTDVADYDSQAKMFQEVWNEHGRIDALLANAGIVDKESLYIFDHRDSDVIPPKPSLLCTDIDWKGVIYGTQLATHFMRKNKVPGGTIVATGSVAALYPHETYPEYDGAKAAVVNFVRATSRVLKIKENIRINVVLPGILATSIIPPEMVAAVSPECMTPISSIVAAYNTFLEDDTLSGQAIECSAEKRLFVPAMEPLNGHVSKRAVTVWEPLFKMYHHEGSGLPDAIE</sequence>
<evidence type="ECO:0000313" key="7">
    <source>
        <dbReference type="Proteomes" id="UP000045706"/>
    </source>
</evidence>
<evidence type="ECO:0000256" key="2">
    <source>
        <dbReference type="ARBA" id="ARBA00023002"/>
    </source>
</evidence>
<dbReference type="GO" id="GO:0005737">
    <property type="term" value="C:cytoplasm"/>
    <property type="evidence" value="ECO:0007669"/>
    <property type="project" value="TreeGrafter"/>
</dbReference>
<evidence type="ECO:0000313" key="5">
    <source>
        <dbReference type="EMBL" id="CRK45199.1"/>
    </source>
</evidence>
<protein>
    <recommendedName>
        <fullName evidence="8">15-hydroxyprostaglandin dehydrogenase</fullName>
    </recommendedName>
</protein>
<dbReference type="Proteomes" id="UP000045706">
    <property type="component" value="Unassembled WGS sequence"/>
</dbReference>
<name>A0A0G4NFM6_VERLO</name>
<evidence type="ECO:0000313" key="6">
    <source>
        <dbReference type="Proteomes" id="UP000044602"/>
    </source>
</evidence>
<evidence type="ECO:0000256" key="3">
    <source>
        <dbReference type="RuleBase" id="RU000363"/>
    </source>
</evidence>
<evidence type="ECO:0000313" key="4">
    <source>
        <dbReference type="EMBL" id="CRK33010.1"/>
    </source>
</evidence>
<dbReference type="Gene3D" id="3.40.50.720">
    <property type="entry name" value="NAD(P)-binding Rossmann-like Domain"/>
    <property type="match status" value="1"/>
</dbReference>
<dbReference type="EMBL" id="CVQI01034606">
    <property type="protein sequence ID" value="CRK45199.1"/>
    <property type="molecule type" value="Genomic_DNA"/>
</dbReference>
<dbReference type="PRINTS" id="PR00080">
    <property type="entry name" value="SDRFAMILY"/>
</dbReference>
<keyword evidence="2" id="KW-0560">Oxidoreductase</keyword>
<dbReference type="GO" id="GO:0016491">
    <property type="term" value="F:oxidoreductase activity"/>
    <property type="evidence" value="ECO:0007669"/>
    <property type="project" value="UniProtKB-KW"/>
</dbReference>
<accession>A0A0G4NFM6</accession>
<dbReference type="Proteomes" id="UP000044602">
    <property type="component" value="Unassembled WGS sequence"/>
</dbReference>
<comment type="similarity">
    <text evidence="1 3">Belongs to the short-chain dehydrogenases/reductases (SDR) family.</text>
</comment>
<dbReference type="STRING" id="100787.A0A0G4NFM6"/>
<dbReference type="PANTHER" id="PTHR44229">
    <property type="entry name" value="15-HYDROXYPROSTAGLANDIN DEHYDROGENASE [NAD(+)]"/>
    <property type="match status" value="1"/>
</dbReference>
<reference evidence="6 7" key="1">
    <citation type="submission" date="2015-05" db="EMBL/GenBank/DDBJ databases">
        <authorList>
            <person name="Fogelqvist Johan"/>
        </authorList>
    </citation>
    <scope>NUCLEOTIDE SEQUENCE [LARGE SCALE GENOMIC DNA]</scope>
    <source>
        <strain evidence="4">VL1</strain>
        <strain evidence="5">VL2</strain>
    </source>
</reference>
<dbReference type="SUPFAM" id="SSF51735">
    <property type="entry name" value="NAD(P)-binding Rossmann-fold domains"/>
    <property type="match status" value="1"/>
</dbReference>